<dbReference type="GO" id="GO:0005829">
    <property type="term" value="C:cytosol"/>
    <property type="evidence" value="ECO:0007669"/>
    <property type="project" value="TreeGrafter"/>
</dbReference>
<dbReference type="AlphaFoldDB" id="A0A1Y1Y9B7"/>
<dbReference type="STRING" id="1314790.A0A1Y1Y9B7"/>
<dbReference type="Proteomes" id="UP000193498">
    <property type="component" value="Unassembled WGS sequence"/>
</dbReference>
<evidence type="ECO:0008006" key="4">
    <source>
        <dbReference type="Google" id="ProtNLM"/>
    </source>
</evidence>
<dbReference type="InterPro" id="IPR013241">
    <property type="entry name" value="RNase_P_Pop3"/>
</dbReference>
<evidence type="ECO:0000256" key="1">
    <source>
        <dbReference type="SAM" id="MobiDB-lite"/>
    </source>
</evidence>
<dbReference type="EMBL" id="MCFE01000201">
    <property type="protein sequence ID" value="ORX94587.1"/>
    <property type="molecule type" value="Genomic_DNA"/>
</dbReference>
<dbReference type="PANTHER" id="PTHR28272">
    <property type="entry name" value="RIBONUCLEASES P/MRP PROTEIN SUBUNIT POP3"/>
    <property type="match status" value="1"/>
</dbReference>
<reference evidence="2 3" key="1">
    <citation type="submission" date="2016-07" db="EMBL/GenBank/DDBJ databases">
        <title>Pervasive Adenine N6-methylation of Active Genes in Fungi.</title>
        <authorList>
            <consortium name="DOE Joint Genome Institute"/>
            <person name="Mondo S.J."/>
            <person name="Dannebaum R.O."/>
            <person name="Kuo R.C."/>
            <person name="Labutti K."/>
            <person name="Haridas S."/>
            <person name="Kuo A."/>
            <person name="Salamov A."/>
            <person name="Ahrendt S.R."/>
            <person name="Lipzen A."/>
            <person name="Sullivan W."/>
            <person name="Andreopoulos W.B."/>
            <person name="Clum A."/>
            <person name="Lindquist E."/>
            <person name="Daum C."/>
            <person name="Ramamoorthy G.K."/>
            <person name="Gryganskyi A."/>
            <person name="Culley D."/>
            <person name="Magnuson J.K."/>
            <person name="James T.Y."/>
            <person name="O'Malley M.A."/>
            <person name="Stajich J.E."/>
            <person name="Spatafora J.W."/>
            <person name="Visel A."/>
            <person name="Grigoriev I.V."/>
        </authorList>
    </citation>
    <scope>NUCLEOTIDE SEQUENCE [LARGE SCALE GENOMIC DNA]</scope>
    <source>
        <strain evidence="2 3">CBS 931.73</strain>
    </source>
</reference>
<accession>A0A1Y1Y9B7</accession>
<dbReference type="InterPro" id="IPR029064">
    <property type="entry name" value="Ribosomal_eL30-like_sf"/>
</dbReference>
<protein>
    <recommendedName>
        <fullName evidence="4">Ribosomal protein L7Ae/L30e/S12e/Gadd45 domain-containing protein</fullName>
    </recommendedName>
</protein>
<dbReference type="OrthoDB" id="20109at2759"/>
<keyword evidence="3" id="KW-1185">Reference proteome</keyword>
<dbReference type="InParanoid" id="A0A1Y1Y9B7"/>
<proteinExistence type="predicted"/>
<evidence type="ECO:0000313" key="2">
    <source>
        <dbReference type="EMBL" id="ORX94587.1"/>
    </source>
</evidence>
<organism evidence="2 3">
    <name type="scientific">Basidiobolus meristosporus CBS 931.73</name>
    <dbReference type="NCBI Taxonomy" id="1314790"/>
    <lineage>
        <taxon>Eukaryota</taxon>
        <taxon>Fungi</taxon>
        <taxon>Fungi incertae sedis</taxon>
        <taxon>Zoopagomycota</taxon>
        <taxon>Entomophthoromycotina</taxon>
        <taxon>Basidiobolomycetes</taxon>
        <taxon>Basidiobolales</taxon>
        <taxon>Basidiobolaceae</taxon>
        <taxon>Basidiobolus</taxon>
    </lineage>
</organism>
<dbReference type="GO" id="GO:0000171">
    <property type="term" value="F:ribonuclease MRP activity"/>
    <property type="evidence" value="ECO:0007669"/>
    <property type="project" value="TreeGrafter"/>
</dbReference>
<comment type="caution">
    <text evidence="2">The sequence shown here is derived from an EMBL/GenBank/DDBJ whole genome shotgun (WGS) entry which is preliminary data.</text>
</comment>
<feature type="region of interest" description="Disordered" evidence="1">
    <location>
        <begin position="1"/>
        <end position="24"/>
    </location>
</feature>
<gene>
    <name evidence="2" type="ORF">K493DRAFT_315434</name>
</gene>
<evidence type="ECO:0000313" key="3">
    <source>
        <dbReference type="Proteomes" id="UP000193498"/>
    </source>
</evidence>
<name>A0A1Y1Y9B7_9FUNG</name>
<dbReference type="GO" id="GO:0005655">
    <property type="term" value="C:nucleolar ribonuclease P complex"/>
    <property type="evidence" value="ECO:0007669"/>
    <property type="project" value="TreeGrafter"/>
</dbReference>
<dbReference type="Pfam" id="PF08228">
    <property type="entry name" value="RNase_P_pop3"/>
    <property type="match status" value="1"/>
</dbReference>
<dbReference type="GO" id="GO:0008033">
    <property type="term" value="P:tRNA processing"/>
    <property type="evidence" value="ECO:0007669"/>
    <property type="project" value="InterPro"/>
</dbReference>
<dbReference type="GO" id="GO:0006364">
    <property type="term" value="P:rRNA processing"/>
    <property type="evidence" value="ECO:0007669"/>
    <property type="project" value="InterPro"/>
</dbReference>
<dbReference type="GO" id="GO:0034965">
    <property type="term" value="P:intronic box C/D snoRNA processing"/>
    <property type="evidence" value="ECO:0007669"/>
    <property type="project" value="TreeGrafter"/>
</dbReference>
<feature type="compositionally biased region" description="Polar residues" evidence="1">
    <location>
        <begin position="1"/>
        <end position="23"/>
    </location>
</feature>
<dbReference type="GO" id="GO:0000172">
    <property type="term" value="C:ribonuclease MRP complex"/>
    <property type="evidence" value="ECO:0007669"/>
    <property type="project" value="TreeGrafter"/>
</dbReference>
<sequence>MSSTPKSSHFQTPRGSGGMNTPSIAHANSAIRNVNKRKRTAFKGSLDSPFDIRWPFVPAQEQAEILEMALALFSPVGEFRRAQLVANSKPLPEKNAGSCTPKASKRKFVPEAPVTPRPNAKPKQIDGIVFGLREVTKCLEYALKSLSPSNTQDIVQARAGLRMVFVCKADVHPSILVNHLLMLAAQAGVVIFPLGKNAEQALALALGVTRVTAVGIKEGTPAFDQLMAAAASKVSKVDPNWMVGKETPPEKPVEAL</sequence>
<dbReference type="Gene3D" id="3.30.1330.30">
    <property type="match status" value="1"/>
</dbReference>
<dbReference type="GO" id="GO:0004526">
    <property type="term" value="F:ribonuclease P activity"/>
    <property type="evidence" value="ECO:0007669"/>
    <property type="project" value="TreeGrafter"/>
</dbReference>
<dbReference type="PANTHER" id="PTHR28272:SF1">
    <property type="entry name" value="RIBONUCLEASES P_MRP PROTEIN SUBUNIT POP3"/>
    <property type="match status" value="1"/>
</dbReference>